<reference evidence="3" key="1">
    <citation type="journal article" date="2019" name="Int. J. Syst. Evol. Microbiol.">
        <title>The Global Catalogue of Microorganisms (GCM) 10K type strain sequencing project: providing services to taxonomists for standard genome sequencing and annotation.</title>
        <authorList>
            <consortium name="The Broad Institute Genomics Platform"/>
            <consortium name="The Broad Institute Genome Sequencing Center for Infectious Disease"/>
            <person name="Wu L."/>
            <person name="Ma J."/>
        </authorList>
    </citation>
    <scope>NUCLEOTIDE SEQUENCE [LARGE SCALE GENOMIC DNA]</scope>
    <source>
        <strain evidence="3">JCM 4505</strain>
    </source>
</reference>
<proteinExistence type="predicted"/>
<sequence>MDSGSPGTDRPAPWAVLRWMGATGPKAGRPGVDPAGAVPGPVGSGKPGAGACTPSAALR</sequence>
<feature type="compositionally biased region" description="Low complexity" evidence="1">
    <location>
        <begin position="27"/>
        <end position="41"/>
    </location>
</feature>
<accession>A0ABP3F6J1</accession>
<feature type="region of interest" description="Disordered" evidence="1">
    <location>
        <begin position="22"/>
        <end position="59"/>
    </location>
</feature>
<keyword evidence="3" id="KW-1185">Reference proteome</keyword>
<dbReference type="Proteomes" id="UP001501867">
    <property type="component" value="Unassembled WGS sequence"/>
</dbReference>
<comment type="caution">
    <text evidence="2">The sequence shown here is derived from an EMBL/GenBank/DDBJ whole genome shotgun (WGS) entry which is preliminary data.</text>
</comment>
<evidence type="ECO:0000313" key="3">
    <source>
        <dbReference type="Proteomes" id="UP001501867"/>
    </source>
</evidence>
<organism evidence="2 3">
    <name type="scientific">Streptomyces polychromogenes</name>
    <dbReference type="NCBI Taxonomy" id="67342"/>
    <lineage>
        <taxon>Bacteria</taxon>
        <taxon>Bacillati</taxon>
        <taxon>Actinomycetota</taxon>
        <taxon>Actinomycetes</taxon>
        <taxon>Kitasatosporales</taxon>
        <taxon>Streptomycetaceae</taxon>
        <taxon>Streptomyces</taxon>
    </lineage>
</organism>
<evidence type="ECO:0000313" key="2">
    <source>
        <dbReference type="EMBL" id="GAA0299603.1"/>
    </source>
</evidence>
<dbReference type="EMBL" id="BAAABV010000021">
    <property type="protein sequence ID" value="GAA0299603.1"/>
    <property type="molecule type" value="Genomic_DNA"/>
</dbReference>
<protein>
    <submittedName>
        <fullName evidence="2">Uncharacterized protein</fullName>
    </submittedName>
</protein>
<name>A0ABP3F6J1_9ACTN</name>
<gene>
    <name evidence="2" type="ORF">GCM10010302_42700</name>
</gene>
<evidence type="ECO:0000256" key="1">
    <source>
        <dbReference type="SAM" id="MobiDB-lite"/>
    </source>
</evidence>